<proteinExistence type="predicted"/>
<name>A0A0L0N540_TOLOC</name>
<evidence type="ECO:0000313" key="1">
    <source>
        <dbReference type="EMBL" id="KND89238.1"/>
    </source>
</evidence>
<dbReference type="InterPro" id="IPR051961">
    <property type="entry name" value="Fungal_Metabolite_Diox"/>
</dbReference>
<dbReference type="Pfam" id="PF05721">
    <property type="entry name" value="PhyH"/>
    <property type="match status" value="1"/>
</dbReference>
<keyword evidence="1" id="KW-0223">Dioxygenase</keyword>
<dbReference type="InterPro" id="IPR008775">
    <property type="entry name" value="Phytyl_CoA_dOase-like"/>
</dbReference>
<dbReference type="SUPFAM" id="SSF51197">
    <property type="entry name" value="Clavaminate synthase-like"/>
    <property type="match status" value="1"/>
</dbReference>
<dbReference type="Proteomes" id="UP000036947">
    <property type="component" value="Unassembled WGS sequence"/>
</dbReference>
<dbReference type="AlphaFoldDB" id="A0A0L0N540"/>
<protein>
    <submittedName>
        <fullName evidence="1">Kanamycin B dioxygenase</fullName>
    </submittedName>
</protein>
<dbReference type="PANTHER" id="PTHR37563">
    <property type="entry name" value="PHYTANOYL-COA DIOXYGENASE FAMILY PROTEIN (AFU_ORTHOLOGUE AFUA_2G03330)"/>
    <property type="match status" value="1"/>
</dbReference>
<organism evidence="1 2">
    <name type="scientific">Tolypocladium ophioglossoides (strain CBS 100239)</name>
    <name type="common">Snaketongue truffleclub</name>
    <name type="synonym">Elaphocordyceps ophioglossoides</name>
    <dbReference type="NCBI Taxonomy" id="1163406"/>
    <lineage>
        <taxon>Eukaryota</taxon>
        <taxon>Fungi</taxon>
        <taxon>Dikarya</taxon>
        <taxon>Ascomycota</taxon>
        <taxon>Pezizomycotina</taxon>
        <taxon>Sordariomycetes</taxon>
        <taxon>Hypocreomycetidae</taxon>
        <taxon>Hypocreales</taxon>
        <taxon>Ophiocordycipitaceae</taxon>
        <taxon>Tolypocladium</taxon>
    </lineage>
</organism>
<dbReference type="PANTHER" id="PTHR37563:SF2">
    <property type="entry name" value="PHYTANOYL-COA DIOXYGENASE FAMILY PROTEIN (AFU_ORTHOLOGUE AFUA_2G03330)"/>
    <property type="match status" value="1"/>
</dbReference>
<dbReference type="EMBL" id="LFRF01000020">
    <property type="protein sequence ID" value="KND89238.1"/>
    <property type="molecule type" value="Genomic_DNA"/>
</dbReference>
<sequence>MFSRAPCSLCRTLATLAGSPATTTYKNPRFPAVITPSAAELANQSLGPRNLEKAVRHVHQDGLVVINDVAPHAELDHLNAKMVEDARTLQRRGGDGPFNYNLKNLQLQAPPVAEYFYPSTFTNRIATQITSAVLGPRPRWAFCSANAATPPCPGSSPQRQPVHADADFPFPSHPFALVVNVPLIAMDEQNGSTEVWLGTHAADISAQEGAHGERASGRIKKHLLGGSENGYHPVQPTIKKGAITIRDLRLWHAGMPNMSDQVRIMLAMIHFAPWYRSRMRLELGEDIEPVLRRLDEEGDLGLNVPVDWVKREEALERYLNRGFGNSYDFNQDA</sequence>
<accession>A0A0L0N540</accession>
<comment type="caution">
    <text evidence="1">The sequence shown here is derived from an EMBL/GenBank/DDBJ whole genome shotgun (WGS) entry which is preliminary data.</text>
</comment>
<dbReference type="Gene3D" id="2.60.120.620">
    <property type="entry name" value="q2cbj1_9rhob like domain"/>
    <property type="match status" value="1"/>
</dbReference>
<keyword evidence="2" id="KW-1185">Reference proteome</keyword>
<evidence type="ECO:0000313" key="2">
    <source>
        <dbReference type="Proteomes" id="UP000036947"/>
    </source>
</evidence>
<keyword evidence="1" id="KW-0560">Oxidoreductase</keyword>
<gene>
    <name evidence="1" type="ORF">TOPH_06134</name>
</gene>
<dbReference type="OrthoDB" id="407832at2759"/>
<dbReference type="GO" id="GO:0051213">
    <property type="term" value="F:dioxygenase activity"/>
    <property type="evidence" value="ECO:0007669"/>
    <property type="project" value="UniProtKB-KW"/>
</dbReference>
<reference evidence="1 2" key="1">
    <citation type="journal article" date="2015" name="BMC Genomics">
        <title>The genome of the truffle-parasite Tolypocladium ophioglossoides and the evolution of antifungal peptaibiotics.</title>
        <authorList>
            <person name="Quandt C.A."/>
            <person name="Bushley K.E."/>
            <person name="Spatafora J.W."/>
        </authorList>
    </citation>
    <scope>NUCLEOTIDE SEQUENCE [LARGE SCALE GENOMIC DNA]</scope>
    <source>
        <strain evidence="1 2">CBS 100239</strain>
    </source>
</reference>